<dbReference type="Proteomes" id="UP000253153">
    <property type="component" value="Unassembled WGS sequence"/>
</dbReference>
<protein>
    <recommendedName>
        <fullName evidence="4">O-methyltransferase C-terminal domain-containing protein</fullName>
    </recommendedName>
</protein>
<dbReference type="SUPFAM" id="SSF53335">
    <property type="entry name" value="S-adenosyl-L-methionine-dependent methyltransferases"/>
    <property type="match status" value="1"/>
</dbReference>
<evidence type="ECO:0000313" key="5">
    <source>
        <dbReference type="EMBL" id="RBR23158.1"/>
    </source>
</evidence>
<feature type="domain" description="O-methyltransferase C-terminal" evidence="4">
    <location>
        <begin position="239"/>
        <end position="394"/>
    </location>
</feature>
<comment type="caution">
    <text evidence="5">The sequence shown here is derived from an EMBL/GenBank/DDBJ whole genome shotgun (WGS) entry which is preliminary data.</text>
</comment>
<keyword evidence="3" id="KW-0949">S-adenosyl-L-methionine</keyword>
<dbReference type="Gene3D" id="1.10.10.10">
    <property type="entry name" value="Winged helix-like DNA-binding domain superfamily/Winged helix DNA-binding domain"/>
    <property type="match status" value="1"/>
</dbReference>
<dbReference type="PROSITE" id="PS51683">
    <property type="entry name" value="SAM_OMT_II"/>
    <property type="match status" value="1"/>
</dbReference>
<dbReference type="PANTHER" id="PTHR43712:SF8">
    <property type="entry name" value="O-METHYLTRANSFERASE AF390-400"/>
    <property type="match status" value="1"/>
</dbReference>
<dbReference type="InterPro" id="IPR036390">
    <property type="entry name" value="WH_DNA-bd_sf"/>
</dbReference>
<evidence type="ECO:0000313" key="6">
    <source>
        <dbReference type="Proteomes" id="UP000253153"/>
    </source>
</evidence>
<keyword evidence="2" id="KW-0808">Transferase</keyword>
<dbReference type="AlphaFoldDB" id="A0A366S2T2"/>
<dbReference type="Gene3D" id="3.40.50.150">
    <property type="entry name" value="Vaccinia Virus protein VP39"/>
    <property type="match status" value="1"/>
</dbReference>
<dbReference type="InterPro" id="IPR016461">
    <property type="entry name" value="COMT-like"/>
</dbReference>
<gene>
    <name evidence="5" type="ORF">FIESC28_04153</name>
</gene>
<reference evidence="5 6" key="1">
    <citation type="submission" date="2018-06" db="EMBL/GenBank/DDBJ databases">
        <title>Fusarium incarnatum-equiseti species complex species 28.</title>
        <authorList>
            <person name="Gardiner D.M."/>
        </authorList>
    </citation>
    <scope>NUCLEOTIDE SEQUENCE [LARGE SCALE GENOMIC DNA]</scope>
    <source>
        <strain evidence="5 6">FIESC_28</strain>
    </source>
</reference>
<dbReference type="EMBL" id="QKXC01000081">
    <property type="protein sequence ID" value="RBR23158.1"/>
    <property type="molecule type" value="Genomic_DNA"/>
</dbReference>
<dbReference type="InterPro" id="IPR029063">
    <property type="entry name" value="SAM-dependent_MTases_sf"/>
</dbReference>
<dbReference type="GO" id="GO:0008171">
    <property type="term" value="F:O-methyltransferase activity"/>
    <property type="evidence" value="ECO:0007669"/>
    <property type="project" value="InterPro"/>
</dbReference>
<evidence type="ECO:0000259" key="4">
    <source>
        <dbReference type="Pfam" id="PF00891"/>
    </source>
</evidence>
<evidence type="ECO:0000256" key="3">
    <source>
        <dbReference type="ARBA" id="ARBA00022691"/>
    </source>
</evidence>
<proteinExistence type="predicted"/>
<evidence type="ECO:0000256" key="2">
    <source>
        <dbReference type="ARBA" id="ARBA00022679"/>
    </source>
</evidence>
<sequence length="414" mass="46091">MSDPPNPDNPFLTTSKMGSIGPSTNFLITTLDSIHPSQFNGDEVERLQVRAAARRLLARLETPNERAWGFDFEQPAVNAAIQTCINLGLWKAWTESGGGKKTIDELVKLTGQGVESNLLRRLFRIMAAFYVVEETGVDTFRPTPFSHAIGDENTGIRGSLEAGSQTYISAALNLPKYLAKNNYREPTAATQSNFADNDPEGLNYFDRLQKTPEYYEAFTGHMETWTAWKTPWTNIYDVNKLLDGADLSKPLVVDVGGNTGIDIQRVLEAKPDLPGGALVLQDLKVILEKVDLDDRIVVQVHDFFTPQPVTGARAYFMHAVFHDWPDAEATTILSHTRNAMTKGYSKLFIYDIVIPSTGASISQTTMDVQMMSLLSSAERTKSQWENLLTGAGFRIAKFWPDPQQYEMLIEAEVA</sequence>
<dbReference type="InterPro" id="IPR036388">
    <property type="entry name" value="WH-like_DNA-bd_sf"/>
</dbReference>
<evidence type="ECO:0000256" key="1">
    <source>
        <dbReference type="ARBA" id="ARBA00022603"/>
    </source>
</evidence>
<dbReference type="Pfam" id="PF00891">
    <property type="entry name" value="Methyltransf_2"/>
    <property type="match status" value="1"/>
</dbReference>
<dbReference type="InterPro" id="IPR001077">
    <property type="entry name" value="COMT_C"/>
</dbReference>
<name>A0A366S2T2_9HYPO</name>
<dbReference type="RefSeq" id="XP_031017749.1">
    <property type="nucleotide sequence ID" value="XM_031158300.1"/>
</dbReference>
<keyword evidence="1" id="KW-0489">Methyltransferase</keyword>
<dbReference type="PANTHER" id="PTHR43712">
    <property type="entry name" value="PUTATIVE (AFU_ORTHOLOGUE AFUA_4G14580)-RELATED"/>
    <property type="match status" value="1"/>
</dbReference>
<dbReference type="GeneID" id="41993596"/>
<dbReference type="SUPFAM" id="SSF46785">
    <property type="entry name" value="Winged helix' DNA-binding domain"/>
    <property type="match status" value="1"/>
</dbReference>
<dbReference type="GO" id="GO:0032259">
    <property type="term" value="P:methylation"/>
    <property type="evidence" value="ECO:0007669"/>
    <property type="project" value="UniProtKB-KW"/>
</dbReference>
<keyword evidence="6" id="KW-1185">Reference proteome</keyword>
<accession>A0A366S2T2</accession>
<dbReference type="OrthoDB" id="2410195at2759"/>
<organism evidence="5 6">
    <name type="scientific">Fusarium coffeatum</name>
    <dbReference type="NCBI Taxonomy" id="231269"/>
    <lineage>
        <taxon>Eukaryota</taxon>
        <taxon>Fungi</taxon>
        <taxon>Dikarya</taxon>
        <taxon>Ascomycota</taxon>
        <taxon>Pezizomycotina</taxon>
        <taxon>Sordariomycetes</taxon>
        <taxon>Hypocreomycetidae</taxon>
        <taxon>Hypocreales</taxon>
        <taxon>Nectriaceae</taxon>
        <taxon>Fusarium</taxon>
        <taxon>Fusarium incarnatum-equiseti species complex</taxon>
    </lineage>
</organism>